<reference evidence="2 3" key="1">
    <citation type="submission" date="2018-04" db="EMBL/GenBank/DDBJ databases">
        <title>Cupriavidus necator CR12 genome sequencing and assembly.</title>
        <authorList>
            <person name="Ben Fekih I."/>
            <person name="Mazhar H.S."/>
            <person name="Bello S.K."/>
            <person name="Rensing C."/>
        </authorList>
    </citation>
    <scope>NUCLEOTIDE SEQUENCE [LARGE SCALE GENOMIC DNA]</scope>
    <source>
        <strain evidence="2 3">CR12</strain>
    </source>
</reference>
<sequence>MRSPVPANESDRPRCLMPVLRKPRIPTTPDYGGCTFHANPLNTLHTDNARLWRQHKSGLKDYETVAWGGVVAPRGTPAPVVDKINAALQAALQAPDVRKGLAALGAEPAGGSPAQFRKLIDAETAKWRALIKSAQIEQLD</sequence>
<dbReference type="Gene3D" id="3.40.190.150">
    <property type="entry name" value="Bordetella uptake gene, domain 1"/>
    <property type="match status" value="1"/>
</dbReference>
<dbReference type="InterPro" id="IPR005064">
    <property type="entry name" value="BUG"/>
</dbReference>
<dbReference type="PANTHER" id="PTHR42928">
    <property type="entry name" value="TRICARBOXYLATE-BINDING PROTEIN"/>
    <property type="match status" value="1"/>
</dbReference>
<dbReference type="InterPro" id="IPR042100">
    <property type="entry name" value="Bug_dom1"/>
</dbReference>
<comment type="similarity">
    <text evidence="1">Belongs to the UPF0065 (bug) family.</text>
</comment>
<evidence type="ECO:0000313" key="2">
    <source>
        <dbReference type="EMBL" id="RCJ07556.1"/>
    </source>
</evidence>
<dbReference type="Proteomes" id="UP000253501">
    <property type="component" value="Unassembled WGS sequence"/>
</dbReference>
<evidence type="ECO:0000313" key="3">
    <source>
        <dbReference type="Proteomes" id="UP000253501"/>
    </source>
</evidence>
<protein>
    <recommendedName>
        <fullName evidence="4">Extra-cytoplasmic solute receptor</fullName>
    </recommendedName>
</protein>
<evidence type="ECO:0000256" key="1">
    <source>
        <dbReference type="ARBA" id="ARBA00006987"/>
    </source>
</evidence>
<dbReference type="AlphaFoldDB" id="A0A367PKL5"/>
<name>A0A367PKL5_CUPNE</name>
<dbReference type="EMBL" id="QDHA01000037">
    <property type="protein sequence ID" value="RCJ07556.1"/>
    <property type="molecule type" value="Genomic_DNA"/>
</dbReference>
<gene>
    <name evidence="2" type="ORF">DDK22_16245</name>
</gene>
<organism evidence="2 3">
    <name type="scientific">Cupriavidus necator</name>
    <name type="common">Alcaligenes eutrophus</name>
    <name type="synonym">Ralstonia eutropha</name>
    <dbReference type="NCBI Taxonomy" id="106590"/>
    <lineage>
        <taxon>Bacteria</taxon>
        <taxon>Pseudomonadati</taxon>
        <taxon>Pseudomonadota</taxon>
        <taxon>Betaproteobacteria</taxon>
        <taxon>Burkholderiales</taxon>
        <taxon>Burkholderiaceae</taxon>
        <taxon>Cupriavidus</taxon>
    </lineage>
</organism>
<accession>A0A367PKL5</accession>
<dbReference type="PANTHER" id="PTHR42928:SF5">
    <property type="entry name" value="BLR1237 PROTEIN"/>
    <property type="match status" value="1"/>
</dbReference>
<evidence type="ECO:0008006" key="4">
    <source>
        <dbReference type="Google" id="ProtNLM"/>
    </source>
</evidence>
<proteinExistence type="inferred from homology"/>
<comment type="caution">
    <text evidence="2">The sequence shown here is derived from an EMBL/GenBank/DDBJ whole genome shotgun (WGS) entry which is preliminary data.</text>
</comment>
<dbReference type="Pfam" id="PF03401">
    <property type="entry name" value="TctC"/>
    <property type="match status" value="1"/>
</dbReference>